<gene>
    <name evidence="2" type="ORF">THAOC_29737</name>
</gene>
<evidence type="ECO:0000313" key="3">
    <source>
        <dbReference type="Proteomes" id="UP000266841"/>
    </source>
</evidence>
<name>K0RD62_THAOC</name>
<feature type="region of interest" description="Disordered" evidence="1">
    <location>
        <begin position="266"/>
        <end position="285"/>
    </location>
</feature>
<feature type="compositionally biased region" description="Polar residues" evidence="1">
    <location>
        <begin position="1"/>
        <end position="19"/>
    </location>
</feature>
<dbReference type="Proteomes" id="UP000266841">
    <property type="component" value="Unassembled WGS sequence"/>
</dbReference>
<evidence type="ECO:0000256" key="1">
    <source>
        <dbReference type="SAM" id="MobiDB-lite"/>
    </source>
</evidence>
<comment type="caution">
    <text evidence="2">The sequence shown here is derived from an EMBL/GenBank/DDBJ whole genome shotgun (WGS) entry which is preliminary data.</text>
</comment>
<feature type="region of interest" description="Disordered" evidence="1">
    <location>
        <begin position="89"/>
        <end position="118"/>
    </location>
</feature>
<reference evidence="2 3" key="1">
    <citation type="journal article" date="2012" name="Genome Biol.">
        <title>Genome and low-iron response of an oceanic diatom adapted to chronic iron limitation.</title>
        <authorList>
            <person name="Lommer M."/>
            <person name="Specht M."/>
            <person name="Roy A.S."/>
            <person name="Kraemer L."/>
            <person name="Andreson R."/>
            <person name="Gutowska M.A."/>
            <person name="Wolf J."/>
            <person name="Bergner S.V."/>
            <person name="Schilhabel M.B."/>
            <person name="Klostermeier U.C."/>
            <person name="Beiko R.G."/>
            <person name="Rosenstiel P."/>
            <person name="Hippler M."/>
            <person name="Laroche J."/>
        </authorList>
    </citation>
    <scope>NUCLEOTIDE SEQUENCE [LARGE SCALE GENOMIC DNA]</scope>
    <source>
        <strain evidence="2 3">CCMP1005</strain>
    </source>
</reference>
<evidence type="ECO:0000313" key="2">
    <source>
        <dbReference type="EMBL" id="EJK51125.1"/>
    </source>
</evidence>
<dbReference type="AlphaFoldDB" id="K0RD62"/>
<sequence>MKESTASGMPGRQSRQTVDGRQAWRRRETRETRTSGRPVVLVVTLCGTIKIFAGKLSAEGVSQQRGETSRQCPAVPAPTRTVVLLGHDPGRAGGLGGERESEARGKLGPMQKSDEQGVALATATAAGTAAGRQGLPSTGRFVCRGCGLVRGGRAEPGGSPEGGRREGPQRRRGKRHPSTSRVVDGVPRVTGDGGAVLPLPAVPELAPLIPKGSSGERLVRRPPELAPASVVPLAGNGKRPAGRLPEVRPSRALGYGIVQLCPRLPSYKRGRDPCQTGGSRLEGRE</sequence>
<feature type="compositionally biased region" description="Basic and acidic residues" evidence="1">
    <location>
        <begin position="25"/>
        <end position="34"/>
    </location>
</feature>
<feature type="region of interest" description="Disordered" evidence="1">
    <location>
        <begin position="150"/>
        <end position="189"/>
    </location>
</feature>
<protein>
    <submittedName>
        <fullName evidence="2">Uncharacterized protein</fullName>
    </submittedName>
</protein>
<accession>K0RD62</accession>
<organism evidence="2 3">
    <name type="scientific">Thalassiosira oceanica</name>
    <name type="common">Marine diatom</name>
    <dbReference type="NCBI Taxonomy" id="159749"/>
    <lineage>
        <taxon>Eukaryota</taxon>
        <taxon>Sar</taxon>
        <taxon>Stramenopiles</taxon>
        <taxon>Ochrophyta</taxon>
        <taxon>Bacillariophyta</taxon>
        <taxon>Coscinodiscophyceae</taxon>
        <taxon>Thalassiosirophycidae</taxon>
        <taxon>Thalassiosirales</taxon>
        <taxon>Thalassiosiraceae</taxon>
        <taxon>Thalassiosira</taxon>
    </lineage>
</organism>
<dbReference type="EMBL" id="AGNL01042187">
    <property type="protein sequence ID" value="EJK51125.1"/>
    <property type="molecule type" value="Genomic_DNA"/>
</dbReference>
<feature type="region of interest" description="Disordered" evidence="1">
    <location>
        <begin position="1"/>
        <end position="35"/>
    </location>
</feature>
<proteinExistence type="predicted"/>
<keyword evidence="3" id="KW-1185">Reference proteome</keyword>